<dbReference type="SMART" id="SM01120">
    <property type="entry name" value="Dak2"/>
    <property type="match status" value="1"/>
</dbReference>
<dbReference type="GO" id="GO:0004371">
    <property type="term" value="F:glycerone kinase activity"/>
    <property type="evidence" value="ECO:0007669"/>
    <property type="project" value="InterPro"/>
</dbReference>
<dbReference type="NCBIfam" id="TIGR03599">
    <property type="entry name" value="YloV"/>
    <property type="match status" value="1"/>
</dbReference>
<dbReference type="InterPro" id="IPR004007">
    <property type="entry name" value="DhaL_dom"/>
</dbReference>
<dbReference type="SUPFAM" id="SSF101473">
    <property type="entry name" value="DhaL-like"/>
    <property type="match status" value="1"/>
</dbReference>
<dbReference type="InterPro" id="IPR050270">
    <property type="entry name" value="DegV_domain_contain"/>
</dbReference>
<evidence type="ECO:0000259" key="1">
    <source>
        <dbReference type="PROSITE" id="PS51480"/>
    </source>
</evidence>
<dbReference type="Gene3D" id="1.25.40.340">
    <property type="match status" value="1"/>
</dbReference>
<gene>
    <name evidence="2" type="ORF">UFOPK3004_01921</name>
</gene>
<dbReference type="InterPro" id="IPR036117">
    <property type="entry name" value="DhaL_dom_sf"/>
</dbReference>
<organism evidence="2">
    <name type="scientific">freshwater metagenome</name>
    <dbReference type="NCBI Taxonomy" id="449393"/>
    <lineage>
        <taxon>unclassified sequences</taxon>
        <taxon>metagenomes</taxon>
        <taxon>ecological metagenomes</taxon>
    </lineage>
</organism>
<dbReference type="InterPro" id="IPR048394">
    <property type="entry name" value="FakA-like_M"/>
</dbReference>
<dbReference type="SMART" id="SM01121">
    <property type="entry name" value="Dak1_2"/>
    <property type="match status" value="1"/>
</dbReference>
<evidence type="ECO:0000313" key="2">
    <source>
        <dbReference type="EMBL" id="CAB4822665.1"/>
    </source>
</evidence>
<reference evidence="2" key="1">
    <citation type="submission" date="2020-05" db="EMBL/GenBank/DDBJ databases">
        <authorList>
            <person name="Chiriac C."/>
            <person name="Salcher M."/>
            <person name="Ghai R."/>
            <person name="Kavagutti S V."/>
        </authorList>
    </citation>
    <scope>NUCLEOTIDE SEQUENCE</scope>
</reference>
<dbReference type="Pfam" id="PF13684">
    <property type="entry name" value="FakA-like_C"/>
    <property type="match status" value="1"/>
</dbReference>
<dbReference type="Pfam" id="PF21645">
    <property type="entry name" value="FakA-like_M"/>
    <property type="match status" value="1"/>
</dbReference>
<dbReference type="PROSITE" id="PS51480">
    <property type="entry name" value="DHAL"/>
    <property type="match status" value="1"/>
</dbReference>
<dbReference type="Pfam" id="PF02734">
    <property type="entry name" value="Dak2"/>
    <property type="match status" value="1"/>
</dbReference>
<proteinExistence type="predicted"/>
<name>A0A6J6ZPS3_9ZZZZ</name>
<dbReference type="InterPro" id="IPR019986">
    <property type="entry name" value="YloV-like"/>
</dbReference>
<dbReference type="EMBL" id="CAFAAL010000274">
    <property type="protein sequence ID" value="CAB4822665.1"/>
    <property type="molecule type" value="Genomic_DNA"/>
</dbReference>
<dbReference type="PANTHER" id="PTHR33434">
    <property type="entry name" value="DEGV DOMAIN-CONTAINING PROTEIN DR_1986-RELATED"/>
    <property type="match status" value="1"/>
</dbReference>
<dbReference type="InterPro" id="IPR033470">
    <property type="entry name" value="FakA-like_C"/>
</dbReference>
<dbReference type="PANTHER" id="PTHR33434:SF4">
    <property type="entry name" value="PHOSPHATASE PROTEIN"/>
    <property type="match status" value="1"/>
</dbReference>
<accession>A0A6J6ZPS3</accession>
<protein>
    <submittedName>
        <fullName evidence="2">Unannotated protein</fullName>
    </submittedName>
</protein>
<sequence length="562" mass="58920">MNPPVLSPEGSADHFDADRLRRTVIAFRDAVKIHAPRINRLNVYPVPDGDTGTNMARTLDAVVAELDQAGPEIEPTCQAISHGSLMGARGNSGVILSQILRGLSGKLSAKAGSTASEFAEALSAASASAYQAVLKPIEGTILTVVREASEAAKASAASGATLGATLRAARDAGRLSLDRTPDLLPVLKDAGVVDAGGAGFMLLLDAALNIVDGDPMPLPEDSIGGDAMDEPLPAMMTMKAPDSHGEVSVADLRYEVMYFLHLEDGKIDQFKNDWGEIGDSIVVVGGDGIWNCHVHTNDIGAAIEVAIDLGGRPKQIRVTDLFEEVAERHATHDAQRAAAGLPAVTTAVVAVCSGSGLEELFAQLGVQGVVTGGQTLNPSTAELLDAVEHVNAQQVIILPNNKNIIPVAEQLNALTSKEVRVVLTKSMPEALAALVVYDPEASVDENLAEMAEATEAMVTGEVTQSIRDTNSDAGPITVGDWIGLVRGDGIVTVNGTLEGASISLLQHLITEGREIVTIIEGTDAPASTTDALRTWIETERPDVQIECHKGGQPLYPYLFGVE</sequence>
<feature type="domain" description="DhaL" evidence="1">
    <location>
        <begin position="18"/>
        <end position="209"/>
    </location>
</feature>
<dbReference type="AlphaFoldDB" id="A0A6J6ZPS3"/>
<dbReference type="GO" id="GO:0006071">
    <property type="term" value="P:glycerol metabolic process"/>
    <property type="evidence" value="ECO:0007669"/>
    <property type="project" value="InterPro"/>
</dbReference>